<dbReference type="AlphaFoldDB" id="A0A195BIJ4"/>
<reference evidence="1 2" key="1">
    <citation type="submission" date="2015-09" db="EMBL/GenBank/DDBJ databases">
        <title>Atta colombica WGS genome.</title>
        <authorList>
            <person name="Nygaard S."/>
            <person name="Hu H."/>
            <person name="Boomsma J."/>
            <person name="Zhang G."/>
        </authorList>
    </citation>
    <scope>NUCLEOTIDE SEQUENCE [LARGE SCALE GENOMIC DNA]</scope>
    <source>
        <strain evidence="1">Treedump-2</strain>
        <tissue evidence="1">Whole body</tissue>
    </source>
</reference>
<evidence type="ECO:0000313" key="1">
    <source>
        <dbReference type="EMBL" id="KYM84187.1"/>
    </source>
</evidence>
<organism evidence="1 2">
    <name type="scientific">Atta colombica</name>
    <dbReference type="NCBI Taxonomy" id="520822"/>
    <lineage>
        <taxon>Eukaryota</taxon>
        <taxon>Metazoa</taxon>
        <taxon>Ecdysozoa</taxon>
        <taxon>Arthropoda</taxon>
        <taxon>Hexapoda</taxon>
        <taxon>Insecta</taxon>
        <taxon>Pterygota</taxon>
        <taxon>Neoptera</taxon>
        <taxon>Endopterygota</taxon>
        <taxon>Hymenoptera</taxon>
        <taxon>Apocrita</taxon>
        <taxon>Aculeata</taxon>
        <taxon>Formicoidea</taxon>
        <taxon>Formicidae</taxon>
        <taxon>Myrmicinae</taxon>
        <taxon>Atta</taxon>
    </lineage>
</organism>
<protein>
    <submittedName>
        <fullName evidence="1">Uncharacterized protein</fullName>
    </submittedName>
</protein>
<name>A0A195BIJ4_9HYME</name>
<proteinExistence type="predicted"/>
<keyword evidence="2" id="KW-1185">Reference proteome</keyword>
<evidence type="ECO:0000313" key="2">
    <source>
        <dbReference type="Proteomes" id="UP000078540"/>
    </source>
</evidence>
<gene>
    <name evidence="1" type="ORF">ALC53_05564</name>
</gene>
<dbReference type="PANTHER" id="PTHR37449">
    <property type="match status" value="1"/>
</dbReference>
<dbReference type="EMBL" id="KQ976467">
    <property type="protein sequence ID" value="KYM84187.1"/>
    <property type="molecule type" value="Genomic_DNA"/>
</dbReference>
<sequence>MDSQNFQSASSIRYTNVNLSIETSESAQCPIDAIRSIGSCHYNYMGALLHTVHQCQQLRYNTPFDFTMRLYKKKNCIPFMRKKNAPVSFATARAMRVFPVPGGPYNNIPRGGLTPIALNKDGCRRDITLNLPSKTINSVIHWQHMNTFSILDFWTCLYRNDIA</sequence>
<accession>A0A195BIJ4</accession>
<dbReference type="PANTHER" id="PTHR37449:SF1">
    <property type="entry name" value="OS02G0159950 PROTEIN"/>
    <property type="match status" value="1"/>
</dbReference>
<dbReference type="Proteomes" id="UP000078540">
    <property type="component" value="Unassembled WGS sequence"/>
</dbReference>